<name>A0ABS9KZJ5_9BACT</name>
<dbReference type="InterPro" id="IPR015943">
    <property type="entry name" value="WD40/YVTN_repeat-like_dom_sf"/>
</dbReference>
<evidence type="ECO:0000313" key="1">
    <source>
        <dbReference type="EMBL" id="MCG2617749.1"/>
    </source>
</evidence>
<dbReference type="EMBL" id="JAKLTR010000025">
    <property type="protein sequence ID" value="MCG2617749.1"/>
    <property type="molecule type" value="Genomic_DNA"/>
</dbReference>
<accession>A0ABS9KZJ5</accession>
<organism evidence="1 2">
    <name type="scientific">Terrimonas ginsenosidimutans</name>
    <dbReference type="NCBI Taxonomy" id="2908004"/>
    <lineage>
        <taxon>Bacteria</taxon>
        <taxon>Pseudomonadati</taxon>
        <taxon>Bacteroidota</taxon>
        <taxon>Chitinophagia</taxon>
        <taxon>Chitinophagales</taxon>
        <taxon>Chitinophagaceae</taxon>
        <taxon>Terrimonas</taxon>
    </lineage>
</organism>
<proteinExistence type="predicted"/>
<reference evidence="1" key="1">
    <citation type="submission" date="2022-01" db="EMBL/GenBank/DDBJ databases">
        <authorList>
            <person name="Jo J.-H."/>
            <person name="Im W.-T."/>
        </authorList>
    </citation>
    <scope>NUCLEOTIDE SEQUENCE</scope>
    <source>
        <strain evidence="1">NA20</strain>
    </source>
</reference>
<dbReference type="Proteomes" id="UP001165367">
    <property type="component" value="Unassembled WGS sequence"/>
</dbReference>
<protein>
    <recommendedName>
        <fullName evidence="3">PQQ-binding-like beta-propeller repeat protein</fullName>
    </recommendedName>
</protein>
<comment type="caution">
    <text evidence="1">The sequence shown here is derived from an EMBL/GenBank/DDBJ whole genome shotgun (WGS) entry which is preliminary data.</text>
</comment>
<evidence type="ECO:0008006" key="3">
    <source>
        <dbReference type="Google" id="ProtNLM"/>
    </source>
</evidence>
<dbReference type="Gene3D" id="2.130.10.10">
    <property type="entry name" value="YVTN repeat-like/Quinoprotein amine dehydrogenase"/>
    <property type="match status" value="1"/>
</dbReference>
<dbReference type="SUPFAM" id="SSF50998">
    <property type="entry name" value="Quinoprotein alcohol dehydrogenase-like"/>
    <property type="match status" value="1"/>
</dbReference>
<dbReference type="InterPro" id="IPR011047">
    <property type="entry name" value="Quinoprotein_ADH-like_sf"/>
</dbReference>
<gene>
    <name evidence="1" type="ORF">LZZ85_25835</name>
</gene>
<evidence type="ECO:0000313" key="2">
    <source>
        <dbReference type="Proteomes" id="UP001165367"/>
    </source>
</evidence>
<dbReference type="RefSeq" id="WP_237876570.1">
    <property type="nucleotide sequence ID" value="NZ_JAKLTR010000025.1"/>
</dbReference>
<keyword evidence="2" id="KW-1185">Reference proteome</keyword>
<sequence>MIKLKKVQRDLPTDLYISWGIIFIEKENKVFALSSDMQPELFFEGTQKAKIIFSENESLVVAQGNAVVLFKDPNTQVSIPLEKPRQIRLIYPEGIVLRAGSEDVRDIRNIDFNGNIFWKLDLTDPVIAKLSGIHTLIFHNQISKDVSAYNLNDGTLLWHCSLRQLFAKAKSIYPEYTVNTDDRLFLSITAENEPGVTLVLDKMTGNIIASLPGNNGFMKQFGNKIYAVKGATGLIVIDILSLSVESYSFDQLLTPLGIVLHTLNFFVTEENLFYFAEGFPGKMNRIGIIDLDKGRLLQTVDVENTDQVGQSIRLVIPIDDRLYVQTSDNSLHLFQIE</sequence>